<sequence>MHARRQPRRVIATRPMARRRRRRRALVALGITSAVVAGTAYGTWQYIEEREFLLDERCEVTVGEQAMTLSPAQTNSAARLSAAAADRGLPPQAAVHAVAMSLQETELTSDETGEDEPAELFARGTPSWSDGPSAEVSASSVAGFYDVLEESWLVGQSEDGSADAEEEAAQHWGPQLELDEAAEVLQRPHNAQFYPQHLSIARAFAWPLAGQQPVDMTCHISQLEVPGPNPEALVDDIAATMPNALQIPFTEPDEGDDGEGDDGEEFVAEPILTDIVESSGDGEDTVLTVQVPERDDTADYQWMLAHWAIAVAREYGIQTVKAGAYTWDRDAGRWDRDDEEPSPSTEVTIGFARDA</sequence>
<gene>
    <name evidence="2" type="ORF">FHX47_001099</name>
</gene>
<feature type="region of interest" description="Disordered" evidence="1">
    <location>
        <begin position="332"/>
        <end position="355"/>
    </location>
</feature>
<dbReference type="RefSeq" id="WP_183357909.1">
    <property type="nucleotide sequence ID" value="NZ_BAABKR010000001.1"/>
</dbReference>
<evidence type="ECO:0008006" key="4">
    <source>
        <dbReference type="Google" id="ProtNLM"/>
    </source>
</evidence>
<protein>
    <recommendedName>
        <fullName evidence="4">Heavy metal transporter</fullName>
    </recommendedName>
</protein>
<dbReference type="AlphaFoldDB" id="A0A7W5TQV6"/>
<name>A0A7W5TQV6_9MICC</name>
<organism evidence="2 3">
    <name type="scientific">Garicola koreensis</name>
    <dbReference type="NCBI Taxonomy" id="1262554"/>
    <lineage>
        <taxon>Bacteria</taxon>
        <taxon>Bacillati</taxon>
        <taxon>Actinomycetota</taxon>
        <taxon>Actinomycetes</taxon>
        <taxon>Micrococcales</taxon>
        <taxon>Micrococcaceae</taxon>
        <taxon>Garicola</taxon>
    </lineage>
</organism>
<reference evidence="2 3" key="1">
    <citation type="submission" date="2020-08" db="EMBL/GenBank/DDBJ databases">
        <title>Sequencing the genomes of 1000 actinobacteria strains.</title>
        <authorList>
            <person name="Klenk H.-P."/>
        </authorList>
    </citation>
    <scope>NUCLEOTIDE SEQUENCE [LARGE SCALE GENOMIC DNA]</scope>
    <source>
        <strain evidence="2 3">DSM 28238</strain>
    </source>
</reference>
<comment type="caution">
    <text evidence="2">The sequence shown here is derived from an EMBL/GenBank/DDBJ whole genome shotgun (WGS) entry which is preliminary data.</text>
</comment>
<keyword evidence="3" id="KW-1185">Reference proteome</keyword>
<dbReference type="Proteomes" id="UP000547528">
    <property type="component" value="Unassembled WGS sequence"/>
</dbReference>
<accession>A0A7W5TQV6</accession>
<dbReference type="EMBL" id="JACIBT010000002">
    <property type="protein sequence ID" value="MBB3667480.1"/>
    <property type="molecule type" value="Genomic_DNA"/>
</dbReference>
<evidence type="ECO:0000256" key="1">
    <source>
        <dbReference type="SAM" id="MobiDB-lite"/>
    </source>
</evidence>
<evidence type="ECO:0000313" key="3">
    <source>
        <dbReference type="Proteomes" id="UP000547528"/>
    </source>
</evidence>
<proteinExistence type="predicted"/>
<evidence type="ECO:0000313" key="2">
    <source>
        <dbReference type="EMBL" id="MBB3667480.1"/>
    </source>
</evidence>